<feature type="active site" description="Proton donor" evidence="4">
    <location>
        <position position="200"/>
    </location>
</feature>
<accession>A0A6A5WQZ5</accession>
<evidence type="ECO:0000259" key="7">
    <source>
        <dbReference type="Pfam" id="PF17851"/>
    </source>
</evidence>
<dbReference type="AlphaFoldDB" id="A0A6A5WQZ5"/>
<dbReference type="InterPro" id="IPR041542">
    <property type="entry name" value="GH43_C2"/>
</dbReference>
<dbReference type="OrthoDB" id="408373at2759"/>
<dbReference type="SUPFAM" id="SSF75005">
    <property type="entry name" value="Arabinanase/levansucrase/invertase"/>
    <property type="match status" value="1"/>
</dbReference>
<dbReference type="Proteomes" id="UP000799779">
    <property type="component" value="Unassembled WGS sequence"/>
</dbReference>
<comment type="similarity">
    <text evidence="1 6">Belongs to the glycosyl hydrolase 43 family.</text>
</comment>
<dbReference type="InterPro" id="IPR051795">
    <property type="entry name" value="Glycosyl_Hydrlase_43"/>
</dbReference>
<dbReference type="CDD" id="cd18617">
    <property type="entry name" value="GH43_XynB-like"/>
    <property type="match status" value="1"/>
</dbReference>
<dbReference type="GO" id="GO:0004553">
    <property type="term" value="F:hydrolase activity, hydrolyzing O-glycosyl compounds"/>
    <property type="evidence" value="ECO:0007669"/>
    <property type="project" value="InterPro"/>
</dbReference>
<evidence type="ECO:0000256" key="2">
    <source>
        <dbReference type="ARBA" id="ARBA00022801"/>
    </source>
</evidence>
<keyword evidence="3 6" id="KW-0326">Glycosidase</keyword>
<protein>
    <submittedName>
        <fullName evidence="8">Glycoside hydrolase family 43 protein</fullName>
    </submittedName>
</protein>
<gene>
    <name evidence="8" type="ORF">P154DRAFT_520157</name>
</gene>
<evidence type="ECO:0000313" key="9">
    <source>
        <dbReference type="Proteomes" id="UP000799779"/>
    </source>
</evidence>
<dbReference type="InterPro" id="IPR013320">
    <property type="entry name" value="ConA-like_dom_sf"/>
</dbReference>
<name>A0A6A5WQZ5_9PLEO</name>
<organism evidence="8 9">
    <name type="scientific">Amniculicola lignicola CBS 123094</name>
    <dbReference type="NCBI Taxonomy" id="1392246"/>
    <lineage>
        <taxon>Eukaryota</taxon>
        <taxon>Fungi</taxon>
        <taxon>Dikarya</taxon>
        <taxon>Ascomycota</taxon>
        <taxon>Pezizomycotina</taxon>
        <taxon>Dothideomycetes</taxon>
        <taxon>Pleosporomycetidae</taxon>
        <taxon>Pleosporales</taxon>
        <taxon>Amniculicolaceae</taxon>
        <taxon>Amniculicola</taxon>
    </lineage>
</organism>
<keyword evidence="2 6" id="KW-0378">Hydrolase</keyword>
<reference evidence="8" key="1">
    <citation type="journal article" date="2020" name="Stud. Mycol.">
        <title>101 Dothideomycetes genomes: a test case for predicting lifestyles and emergence of pathogens.</title>
        <authorList>
            <person name="Haridas S."/>
            <person name="Albert R."/>
            <person name="Binder M."/>
            <person name="Bloem J."/>
            <person name="Labutti K."/>
            <person name="Salamov A."/>
            <person name="Andreopoulos B."/>
            <person name="Baker S."/>
            <person name="Barry K."/>
            <person name="Bills G."/>
            <person name="Bluhm B."/>
            <person name="Cannon C."/>
            <person name="Castanera R."/>
            <person name="Culley D."/>
            <person name="Daum C."/>
            <person name="Ezra D."/>
            <person name="Gonzalez J."/>
            <person name="Henrissat B."/>
            <person name="Kuo A."/>
            <person name="Liang C."/>
            <person name="Lipzen A."/>
            <person name="Lutzoni F."/>
            <person name="Magnuson J."/>
            <person name="Mondo S."/>
            <person name="Nolan M."/>
            <person name="Ohm R."/>
            <person name="Pangilinan J."/>
            <person name="Park H.-J."/>
            <person name="Ramirez L."/>
            <person name="Alfaro M."/>
            <person name="Sun H."/>
            <person name="Tritt A."/>
            <person name="Yoshinaga Y."/>
            <person name="Zwiers L.-H."/>
            <person name="Turgeon B."/>
            <person name="Goodwin S."/>
            <person name="Spatafora J."/>
            <person name="Crous P."/>
            <person name="Grigoriev I."/>
        </authorList>
    </citation>
    <scope>NUCLEOTIDE SEQUENCE</scope>
    <source>
        <strain evidence="8">CBS 123094</strain>
    </source>
</reference>
<keyword evidence="9" id="KW-1185">Reference proteome</keyword>
<dbReference type="InterPro" id="IPR023296">
    <property type="entry name" value="Glyco_hydro_beta-prop_sf"/>
</dbReference>
<dbReference type="Pfam" id="PF17851">
    <property type="entry name" value="GH43_C2"/>
    <property type="match status" value="1"/>
</dbReference>
<feature type="site" description="Important for catalytic activity, responsible for pKa modulation of the active site Glu and correct orientation of both the proton donor and substrate" evidence="5">
    <location>
        <position position="146"/>
    </location>
</feature>
<evidence type="ECO:0000256" key="6">
    <source>
        <dbReference type="RuleBase" id="RU361187"/>
    </source>
</evidence>
<evidence type="ECO:0000256" key="4">
    <source>
        <dbReference type="PIRSR" id="PIRSR606710-1"/>
    </source>
</evidence>
<dbReference type="EMBL" id="ML977573">
    <property type="protein sequence ID" value="KAF2003199.1"/>
    <property type="molecule type" value="Genomic_DNA"/>
</dbReference>
<proteinExistence type="inferred from homology"/>
<evidence type="ECO:0000313" key="8">
    <source>
        <dbReference type="EMBL" id="KAF2003199.1"/>
    </source>
</evidence>
<evidence type="ECO:0000256" key="5">
    <source>
        <dbReference type="PIRSR" id="PIRSR606710-2"/>
    </source>
</evidence>
<evidence type="ECO:0000256" key="3">
    <source>
        <dbReference type="ARBA" id="ARBA00023295"/>
    </source>
</evidence>
<feature type="active site" description="Proton acceptor" evidence="4">
    <location>
        <position position="15"/>
    </location>
</feature>
<dbReference type="Pfam" id="PF04616">
    <property type="entry name" value="Glyco_hydro_43"/>
    <property type="match status" value="1"/>
</dbReference>
<dbReference type="InterPro" id="IPR006710">
    <property type="entry name" value="Glyco_hydro_43"/>
</dbReference>
<dbReference type="PANTHER" id="PTHR42812">
    <property type="entry name" value="BETA-XYLOSIDASE"/>
    <property type="match status" value="1"/>
</dbReference>
<sequence length="517" mass="56700">MSQLINPIIPGFAPDPSLVLVGGTYFLVNSSFHMFPGLPIFASRDLVNWNQIGNAIHKQSQLSLGLSDTKLVPLSGQKTGETLLATGGLYAPTIRYYGGVFYIVCTNVVHRNRLGSDTTENFIISTGDIWANDWSDPVYFDFKGIDPSLFRDDDGKVYLHGSGGTGPGTTINLFEIDLVTGKKLSEEKTIWKGTGGIYPEGPHMYKKDNFYYLLISEGGTHEGHMITMARSTAIWGPYESCPANPILTARDTDEYIQYTGHCEAFQDVHGKWWGVCLGARKDSTGRAVMGRETFLTGGKWDEGGWLVLDRVKLDVQGKIPSSGSGANTAVPMVDYIYIRDARLDNYDYVSEKGSISILASSTDLDSPTDSPSFVGKRQRQVVGKSSVIVFLAGVDQSLRIQAGLACYKDEHRYVRIYIDTSGPAVVTELVNTAQDIHRTSRHDVRLADSVHLSLEYTEQEYRLLFHMGGSDCEKPGCVATVDTLSMTDLDFVGPTIGIFAVSDAKETSIKFGDLVIG</sequence>
<evidence type="ECO:0000256" key="1">
    <source>
        <dbReference type="ARBA" id="ARBA00009865"/>
    </source>
</evidence>
<dbReference type="GO" id="GO:0005975">
    <property type="term" value="P:carbohydrate metabolic process"/>
    <property type="evidence" value="ECO:0007669"/>
    <property type="project" value="InterPro"/>
</dbReference>
<dbReference type="Gene3D" id="2.115.10.20">
    <property type="entry name" value="Glycosyl hydrolase domain, family 43"/>
    <property type="match status" value="1"/>
</dbReference>
<feature type="domain" description="Beta-xylosidase C-terminal Concanavalin A-like" evidence="7">
    <location>
        <begin position="336"/>
        <end position="506"/>
    </location>
</feature>
<dbReference type="SUPFAM" id="SSF49899">
    <property type="entry name" value="Concanavalin A-like lectins/glucanases"/>
    <property type="match status" value="1"/>
</dbReference>
<dbReference type="PANTHER" id="PTHR42812:SF12">
    <property type="entry name" value="BETA-XYLOSIDASE-RELATED"/>
    <property type="match status" value="1"/>
</dbReference>
<dbReference type="Gene3D" id="2.60.120.200">
    <property type="match status" value="1"/>
</dbReference>